<keyword evidence="2" id="KW-1185">Reference proteome</keyword>
<comment type="caution">
    <text evidence="1">The sequence shown here is derived from an EMBL/GenBank/DDBJ whole genome shotgun (WGS) entry which is preliminary data.</text>
</comment>
<name>A0ACC2VLD2_9TREE</name>
<reference evidence="1" key="1">
    <citation type="submission" date="2023-04" db="EMBL/GenBank/DDBJ databases">
        <title>Draft Genome sequencing of Naganishia species isolated from polar environments using Oxford Nanopore Technology.</title>
        <authorList>
            <person name="Leo P."/>
            <person name="Venkateswaran K."/>
        </authorList>
    </citation>
    <scope>NUCLEOTIDE SEQUENCE</scope>
    <source>
        <strain evidence="1">MNA-CCFEE 5262</strain>
    </source>
</reference>
<protein>
    <submittedName>
        <fullName evidence="1">Uncharacterized protein</fullName>
    </submittedName>
</protein>
<organism evidence="1 2">
    <name type="scientific">Naganishia adeliensis</name>
    <dbReference type="NCBI Taxonomy" id="92952"/>
    <lineage>
        <taxon>Eukaryota</taxon>
        <taxon>Fungi</taxon>
        <taxon>Dikarya</taxon>
        <taxon>Basidiomycota</taxon>
        <taxon>Agaricomycotina</taxon>
        <taxon>Tremellomycetes</taxon>
        <taxon>Filobasidiales</taxon>
        <taxon>Filobasidiaceae</taxon>
        <taxon>Naganishia</taxon>
    </lineage>
</organism>
<evidence type="ECO:0000313" key="1">
    <source>
        <dbReference type="EMBL" id="KAJ9100117.1"/>
    </source>
</evidence>
<accession>A0ACC2VLD2</accession>
<sequence>MYVLNILRLLSPAVVLPLSLSLLTPQPPPPSELPGIRPIVTQRIIPRRLFILLLLCLISSTYLVDGAVFVAQTCLEKEWLGDTSTAWTVYSWGNVVVWAGTSVLVIWKSGYDRNGLVLQTLAGMVLECVILGFQARDVAHMYRPSIYIILHLVAIALRIILLPILLWAISSPIVTFQPVTPTEETETDPLLRTDATLNGEGYGAVDSNGSGQTTAPGTSASSVNGTKKDKSDGPKLPPPPHEQTWKQWFARFMKIVPYLWPRNSRKLQLLALACLGLLVLGRGVNVLVPQLLGRVIRALGTYDGDGERVSPWGYLAAYIGLRLCQGGSGMLAVMQNMLWAPVMQYSDREMSNMCFNHLLDLSLSFHTKRKTGEVLRILDRGSAINSFFQTLLFSVLPVLFDISIAIAVFYFVYGWMLAAIIGIVMFSYIFVSITLTTWRTKLRREMNDRDIITRGIHTDVLMNWETVKYFTSEARESARYRSAIQEYQVKELQVVGSLNLLNLTQNFIITSGLLAGSLVVSYRIAQGQADASEFVVFITYLGQLYAPLHMLGMIYRQLNSGMVDAEKLLRLLEEETEIVDKPEAKDLEITDGVIEFRDVHFSYDGKVKALDGVSFKVDKGSSIALVGESGSGKSTILRLLFRFYEIGSGAITIDGQDIRDVTQKSLRKALGVVPQESVLWNDTIEFNIGYGREGASKEEIIEAAKAARLHDRIMSFPDQYNTVVGERGVRLSGGEKQRVALARTILKEPAILVLDEATSALDTENERLVQQALEKLVRLSPLRALRGELMLAYFPQAEGRSSLMIAHRLSTIVSCDQIIVMRNGKIIERGNHKELLTRDDGVFASMWNQQITIDDKMVEEVASAKAEKLLDVKIPDELYHK</sequence>
<evidence type="ECO:0000313" key="2">
    <source>
        <dbReference type="Proteomes" id="UP001230649"/>
    </source>
</evidence>
<dbReference type="EMBL" id="JASBWS010000078">
    <property type="protein sequence ID" value="KAJ9100117.1"/>
    <property type="molecule type" value="Genomic_DNA"/>
</dbReference>
<dbReference type="Proteomes" id="UP001230649">
    <property type="component" value="Unassembled WGS sequence"/>
</dbReference>
<gene>
    <name evidence="1" type="ORF">QFC20_005528</name>
</gene>
<proteinExistence type="predicted"/>